<feature type="domain" description="HTH iclR-type" evidence="4">
    <location>
        <begin position="304"/>
        <end position="371"/>
    </location>
</feature>
<evidence type="ECO:0000256" key="1">
    <source>
        <dbReference type="ARBA" id="ARBA00023015"/>
    </source>
</evidence>
<evidence type="ECO:0000313" key="7">
    <source>
        <dbReference type="Proteomes" id="UP000599074"/>
    </source>
</evidence>
<dbReference type="Gene3D" id="3.30.450.40">
    <property type="match status" value="2"/>
</dbReference>
<evidence type="ECO:0000256" key="2">
    <source>
        <dbReference type="ARBA" id="ARBA00023125"/>
    </source>
</evidence>
<organism evidence="6 7">
    <name type="scientific">Planosporangium mesophilum</name>
    <dbReference type="NCBI Taxonomy" id="689768"/>
    <lineage>
        <taxon>Bacteria</taxon>
        <taxon>Bacillati</taxon>
        <taxon>Actinomycetota</taxon>
        <taxon>Actinomycetes</taxon>
        <taxon>Micromonosporales</taxon>
        <taxon>Micromonosporaceae</taxon>
        <taxon>Planosporangium</taxon>
    </lineage>
</organism>
<dbReference type="EMBL" id="BOON01000033">
    <property type="protein sequence ID" value="GII24016.1"/>
    <property type="molecule type" value="Genomic_DNA"/>
</dbReference>
<dbReference type="Pfam" id="PF01614">
    <property type="entry name" value="IclR_C"/>
    <property type="match status" value="2"/>
</dbReference>
<evidence type="ECO:0000259" key="5">
    <source>
        <dbReference type="PROSITE" id="PS51078"/>
    </source>
</evidence>
<proteinExistence type="predicted"/>
<dbReference type="InterPro" id="IPR036388">
    <property type="entry name" value="WH-like_DNA-bd_sf"/>
</dbReference>
<dbReference type="PROSITE" id="PS51077">
    <property type="entry name" value="HTH_ICLR"/>
    <property type="match status" value="2"/>
</dbReference>
<dbReference type="InterPro" id="IPR005471">
    <property type="entry name" value="Tscrpt_reg_IclR_N"/>
</dbReference>
<dbReference type="NCBIfam" id="TIGR02431">
    <property type="entry name" value="pcaR_pcaU"/>
    <property type="match status" value="1"/>
</dbReference>
<keyword evidence="1" id="KW-0805">Transcription regulation</keyword>
<dbReference type="SUPFAM" id="SSF55781">
    <property type="entry name" value="GAF domain-like"/>
    <property type="match status" value="2"/>
</dbReference>
<dbReference type="GO" id="GO:0003700">
    <property type="term" value="F:DNA-binding transcription factor activity"/>
    <property type="evidence" value="ECO:0007669"/>
    <property type="project" value="TreeGrafter"/>
</dbReference>
<dbReference type="InterPro" id="IPR029016">
    <property type="entry name" value="GAF-like_dom_sf"/>
</dbReference>
<dbReference type="GO" id="GO:0046278">
    <property type="term" value="P:3,4-dihydroxybenzoate metabolic process"/>
    <property type="evidence" value="ECO:0007669"/>
    <property type="project" value="InterPro"/>
</dbReference>
<evidence type="ECO:0000313" key="6">
    <source>
        <dbReference type="EMBL" id="GII24016.1"/>
    </source>
</evidence>
<dbReference type="InterPro" id="IPR036390">
    <property type="entry name" value="WH_DNA-bd_sf"/>
</dbReference>
<dbReference type="PROSITE" id="PS51078">
    <property type="entry name" value="ICLR_ED"/>
    <property type="match status" value="2"/>
</dbReference>
<name>A0A8J3TEI7_9ACTN</name>
<evidence type="ECO:0000259" key="4">
    <source>
        <dbReference type="PROSITE" id="PS51077"/>
    </source>
</evidence>
<dbReference type="SUPFAM" id="SSF46785">
    <property type="entry name" value="Winged helix' DNA-binding domain"/>
    <property type="match status" value="2"/>
</dbReference>
<keyword evidence="3" id="KW-0804">Transcription</keyword>
<dbReference type="PANTHER" id="PTHR30136">
    <property type="entry name" value="HELIX-TURN-HELIX TRANSCRIPTIONAL REGULATOR, ICLR FAMILY"/>
    <property type="match status" value="1"/>
</dbReference>
<dbReference type="RefSeq" id="WP_203935716.1">
    <property type="nucleotide sequence ID" value="NZ_BOON01000033.1"/>
</dbReference>
<feature type="domain" description="IclR-ED" evidence="5">
    <location>
        <begin position="77"/>
        <end position="273"/>
    </location>
</feature>
<dbReference type="GO" id="GO:0045893">
    <property type="term" value="P:positive regulation of DNA-templated transcription"/>
    <property type="evidence" value="ECO:0007669"/>
    <property type="project" value="InterPro"/>
</dbReference>
<sequence length="559" mass="60048">MISTDQARAPDESVVGPLDRGLAVLRAMSGPGDHRLRPSDLVHLTGLARATVDRVVGTLVHLGYLRAAGRDVELTPRLLELGNAYLSGCGIPDALGPRTERLARELDESVSIAVPDGDGARFVTRVSRRRTMSLTFRIGDLLPAERCAPGTLFAREWTERQWDAWRQRRRADPLDAAFPAVPSRPAGIDPHDLEAEFARRVAAAADSGWAADDQLVEPGLIAVSVPVTDPSGRTVCAVNVVSHTSRHTVESLAAAVLPRLRDEAAAMARALAEAVGRRGDETARVQPPADPSLAAKQELGAGFLQSLARGLAVLASLGAAVGGLTLSEVATATGLPRATARRSLLSLEQLGYVETDGRRFRPLPRILELGYAHLSELGFTQIVQPHLERLVERVRESASATVLDGDDIRYVARVPTYRIMSVDITVGTRFPAYATSMGRVLLTGLDETERRDRLGRADLRPLTRRTVTDADALARILCETATNGYALVDEELDEGLRSLAVPVRDVTGAVVAAVNLSTHTGRGSVEHTRGTLLPALRRAAADIEADLRAVSARTPLRLP</sequence>
<dbReference type="Proteomes" id="UP000599074">
    <property type="component" value="Unassembled WGS sequence"/>
</dbReference>
<reference evidence="6" key="1">
    <citation type="submission" date="2021-01" db="EMBL/GenBank/DDBJ databases">
        <title>Whole genome shotgun sequence of Planosporangium mesophilum NBRC 109066.</title>
        <authorList>
            <person name="Komaki H."/>
            <person name="Tamura T."/>
        </authorList>
    </citation>
    <scope>NUCLEOTIDE SEQUENCE</scope>
    <source>
        <strain evidence="6">NBRC 109066</strain>
    </source>
</reference>
<dbReference type="InterPro" id="IPR012794">
    <property type="entry name" value="PcaR_PcaU"/>
</dbReference>
<dbReference type="InterPro" id="IPR050707">
    <property type="entry name" value="HTH_MetabolicPath_Reg"/>
</dbReference>
<feature type="domain" description="IclR-ED" evidence="5">
    <location>
        <begin position="365"/>
        <end position="549"/>
    </location>
</feature>
<protein>
    <submittedName>
        <fullName evidence="6">Transcriptional regulator</fullName>
    </submittedName>
</protein>
<comment type="caution">
    <text evidence="6">The sequence shown here is derived from an EMBL/GenBank/DDBJ whole genome shotgun (WGS) entry which is preliminary data.</text>
</comment>
<accession>A0A8J3TEI7</accession>
<feature type="domain" description="HTH iclR-type" evidence="4">
    <location>
        <begin position="15"/>
        <end position="83"/>
    </location>
</feature>
<keyword evidence="2" id="KW-0238">DNA-binding</keyword>
<evidence type="ECO:0000256" key="3">
    <source>
        <dbReference type="ARBA" id="ARBA00023163"/>
    </source>
</evidence>
<gene>
    <name evidence="6" type="ORF">Pme01_36130</name>
</gene>
<dbReference type="Gene3D" id="1.10.10.10">
    <property type="entry name" value="Winged helix-like DNA-binding domain superfamily/Winged helix DNA-binding domain"/>
    <property type="match status" value="2"/>
</dbReference>
<dbReference type="GO" id="GO:0003677">
    <property type="term" value="F:DNA binding"/>
    <property type="evidence" value="ECO:0007669"/>
    <property type="project" value="UniProtKB-KW"/>
</dbReference>
<keyword evidence="7" id="KW-1185">Reference proteome</keyword>
<dbReference type="AlphaFoldDB" id="A0A8J3TEI7"/>
<dbReference type="SMART" id="SM00346">
    <property type="entry name" value="HTH_ICLR"/>
    <property type="match status" value="2"/>
</dbReference>
<dbReference type="Pfam" id="PF09339">
    <property type="entry name" value="HTH_IclR"/>
    <property type="match status" value="2"/>
</dbReference>
<dbReference type="InterPro" id="IPR014757">
    <property type="entry name" value="Tscrpt_reg_IclR_C"/>
</dbReference>
<dbReference type="GO" id="GO:0045892">
    <property type="term" value="P:negative regulation of DNA-templated transcription"/>
    <property type="evidence" value="ECO:0007669"/>
    <property type="project" value="TreeGrafter"/>
</dbReference>
<dbReference type="PANTHER" id="PTHR30136:SF34">
    <property type="entry name" value="TRANSCRIPTIONAL REGULATOR"/>
    <property type="match status" value="1"/>
</dbReference>